<evidence type="ECO:0000256" key="1">
    <source>
        <dbReference type="SAM" id="MobiDB-lite"/>
    </source>
</evidence>
<keyword evidence="2" id="KW-0167">Capsid protein</keyword>
<accession>A0A559IWW2</accession>
<dbReference type="AlphaFoldDB" id="A0A559IWW2"/>
<dbReference type="InterPro" id="IPR012851">
    <property type="entry name" value="Spore_coat_CotF-like"/>
</dbReference>
<organism evidence="2 3">
    <name type="scientific">Paenibacillus agilis</name>
    <dbReference type="NCBI Taxonomy" id="3020863"/>
    <lineage>
        <taxon>Bacteria</taxon>
        <taxon>Bacillati</taxon>
        <taxon>Bacillota</taxon>
        <taxon>Bacilli</taxon>
        <taxon>Bacillales</taxon>
        <taxon>Paenibacillaceae</taxon>
        <taxon>Paenibacillus</taxon>
    </lineage>
</organism>
<proteinExistence type="predicted"/>
<dbReference type="Pfam" id="PF07875">
    <property type="entry name" value="Coat_F"/>
    <property type="match status" value="1"/>
</dbReference>
<feature type="region of interest" description="Disordered" evidence="1">
    <location>
        <begin position="72"/>
        <end position="125"/>
    </location>
</feature>
<feature type="compositionally biased region" description="Low complexity" evidence="1">
    <location>
        <begin position="82"/>
        <end position="97"/>
    </location>
</feature>
<evidence type="ECO:0000313" key="2">
    <source>
        <dbReference type="EMBL" id="TVX92124.1"/>
    </source>
</evidence>
<reference evidence="2 3" key="1">
    <citation type="submission" date="2019-07" db="EMBL/GenBank/DDBJ databases">
        <authorList>
            <person name="Kim J."/>
        </authorList>
    </citation>
    <scope>NUCLEOTIDE SEQUENCE [LARGE SCALE GENOMIC DNA]</scope>
    <source>
        <strain evidence="2 3">N4</strain>
    </source>
</reference>
<sequence>MPHKSQQFLPDKDLLYTILADLKRTVSEYTTAATEANCVAVRQLFTDLTNRTLTLQGNLYYFMSQHNMYETPSPVQQKEVQKQLQSSQKMLQQTSQLVKQKFAHPAHSQQHGQQQHASQGHHQEPIHGHHAAYYSPYGAHVYNPYQVQQ</sequence>
<gene>
    <name evidence="2" type="ORF">FPZ44_03055</name>
</gene>
<keyword evidence="2" id="KW-0946">Virion</keyword>
<protein>
    <submittedName>
        <fullName evidence="2">Spore coat protein</fullName>
    </submittedName>
</protein>
<keyword evidence="3" id="KW-1185">Reference proteome</keyword>
<dbReference type="Proteomes" id="UP000318102">
    <property type="component" value="Unassembled WGS sequence"/>
</dbReference>
<evidence type="ECO:0000313" key="3">
    <source>
        <dbReference type="Proteomes" id="UP000318102"/>
    </source>
</evidence>
<dbReference type="EMBL" id="VNJK01000001">
    <property type="protein sequence ID" value="TVX92124.1"/>
    <property type="molecule type" value="Genomic_DNA"/>
</dbReference>
<name>A0A559IWW2_9BACL</name>
<comment type="caution">
    <text evidence="2">The sequence shown here is derived from an EMBL/GenBank/DDBJ whole genome shotgun (WGS) entry which is preliminary data.</text>
</comment>
<feature type="compositionally biased region" description="Low complexity" evidence="1">
    <location>
        <begin position="106"/>
        <end position="120"/>
    </location>
</feature>
<dbReference type="RefSeq" id="WP_144987284.1">
    <property type="nucleotide sequence ID" value="NZ_VNJK01000001.1"/>
</dbReference>
<dbReference type="OrthoDB" id="2382401at2"/>